<comment type="caution">
    <text evidence="1">The sequence shown here is derived from an EMBL/GenBank/DDBJ whole genome shotgun (WGS) entry which is preliminary data.</text>
</comment>
<accession>A0A8H6HDZ1</accession>
<dbReference type="Proteomes" id="UP000521943">
    <property type="component" value="Unassembled WGS sequence"/>
</dbReference>
<reference evidence="1 2" key="1">
    <citation type="submission" date="2020-07" db="EMBL/GenBank/DDBJ databases">
        <title>Comparative genomics of pyrophilous fungi reveals a link between fire events and developmental genes.</title>
        <authorList>
            <consortium name="DOE Joint Genome Institute"/>
            <person name="Steindorff A.S."/>
            <person name="Carver A."/>
            <person name="Calhoun S."/>
            <person name="Stillman K."/>
            <person name="Liu H."/>
            <person name="Lipzen A."/>
            <person name="Pangilinan J."/>
            <person name="Labutti K."/>
            <person name="Bruns T.D."/>
            <person name="Grigoriev I.V."/>
        </authorList>
    </citation>
    <scope>NUCLEOTIDE SEQUENCE [LARGE SCALE GENOMIC DNA]</scope>
    <source>
        <strain evidence="1 2">CBS 144469</strain>
    </source>
</reference>
<evidence type="ECO:0000313" key="1">
    <source>
        <dbReference type="EMBL" id="KAF6745299.1"/>
    </source>
</evidence>
<protein>
    <submittedName>
        <fullName evidence="1">Uncharacterized protein</fullName>
    </submittedName>
</protein>
<keyword evidence="2" id="KW-1185">Reference proteome</keyword>
<gene>
    <name evidence="1" type="ORF">DFP72DRAFT_1091561</name>
</gene>
<name>A0A8H6HDZ1_9AGAR</name>
<dbReference type="AlphaFoldDB" id="A0A8H6HDZ1"/>
<proteinExistence type="predicted"/>
<sequence>MVLVDDDDDICHRHAKPRSASSPGLASTDSLKFLKSAPASPPATGATTWTASLSDVTDVVDIVLGPLLMFPAHIPRACSSLFWIIGGYGVLEAVVAPSATQWGPRLLSSRVPDWRTRRDVSRRETLPTVWTRCVAERWTAELSVHVGTIFVHYDNDNCPCEASARLNGRLIMLFESGAD</sequence>
<organism evidence="1 2">
    <name type="scientific">Ephemerocybe angulata</name>
    <dbReference type="NCBI Taxonomy" id="980116"/>
    <lineage>
        <taxon>Eukaryota</taxon>
        <taxon>Fungi</taxon>
        <taxon>Dikarya</taxon>
        <taxon>Basidiomycota</taxon>
        <taxon>Agaricomycotina</taxon>
        <taxon>Agaricomycetes</taxon>
        <taxon>Agaricomycetidae</taxon>
        <taxon>Agaricales</taxon>
        <taxon>Agaricineae</taxon>
        <taxon>Psathyrellaceae</taxon>
        <taxon>Ephemerocybe</taxon>
    </lineage>
</organism>
<evidence type="ECO:0000313" key="2">
    <source>
        <dbReference type="Proteomes" id="UP000521943"/>
    </source>
</evidence>
<dbReference type="EMBL" id="JACGCI010000107">
    <property type="protein sequence ID" value="KAF6745299.1"/>
    <property type="molecule type" value="Genomic_DNA"/>
</dbReference>